<gene>
    <name evidence="2" type="ORF">AMTR_s00264p00017830</name>
</gene>
<accession>W1NFK4</accession>
<dbReference type="InterPro" id="IPR025114">
    <property type="entry name" value="D27-like_C"/>
</dbReference>
<dbReference type="Proteomes" id="UP000017836">
    <property type="component" value="Unassembled WGS sequence"/>
</dbReference>
<keyword evidence="3" id="KW-1185">Reference proteome</keyword>
<feature type="domain" description="Beta-carotene isomerase D27-like C-terminal" evidence="1">
    <location>
        <begin position="4"/>
        <end position="73"/>
    </location>
</feature>
<dbReference type="Gramene" id="ERM93960">
    <property type="protein sequence ID" value="ERM93960"/>
    <property type="gene ID" value="AMTR_s00264p00017830"/>
</dbReference>
<dbReference type="eggNOG" id="ENOG502QSSG">
    <property type="taxonomic scope" value="Eukaryota"/>
</dbReference>
<evidence type="ECO:0000259" key="1">
    <source>
        <dbReference type="Pfam" id="PF13225"/>
    </source>
</evidence>
<reference evidence="3" key="1">
    <citation type="journal article" date="2013" name="Science">
        <title>The Amborella genome and the evolution of flowering plants.</title>
        <authorList>
            <consortium name="Amborella Genome Project"/>
        </authorList>
    </citation>
    <scope>NUCLEOTIDE SEQUENCE [LARGE SCALE GENOMIC DNA]</scope>
</reference>
<name>W1NFK4_AMBTC</name>
<organism evidence="2 3">
    <name type="scientific">Amborella trichopoda</name>
    <dbReference type="NCBI Taxonomy" id="13333"/>
    <lineage>
        <taxon>Eukaryota</taxon>
        <taxon>Viridiplantae</taxon>
        <taxon>Streptophyta</taxon>
        <taxon>Embryophyta</taxon>
        <taxon>Tracheophyta</taxon>
        <taxon>Spermatophyta</taxon>
        <taxon>Magnoliopsida</taxon>
        <taxon>Amborellales</taxon>
        <taxon>Amborellaceae</taxon>
        <taxon>Amborella</taxon>
    </lineage>
</organism>
<protein>
    <recommendedName>
        <fullName evidence="1">Beta-carotene isomerase D27-like C-terminal domain-containing protein</fullName>
    </recommendedName>
</protein>
<dbReference type="GO" id="GO:0005506">
    <property type="term" value="F:iron ion binding"/>
    <property type="evidence" value="ECO:0007669"/>
    <property type="project" value="InterPro"/>
</dbReference>
<proteinExistence type="predicted"/>
<evidence type="ECO:0000313" key="2">
    <source>
        <dbReference type="EMBL" id="ERM93960.1"/>
    </source>
</evidence>
<evidence type="ECO:0000313" key="3">
    <source>
        <dbReference type="Proteomes" id="UP000017836"/>
    </source>
</evidence>
<dbReference type="HOGENOM" id="CLU_2489861_0_0_1"/>
<dbReference type="PANTHER" id="PTHR33591:SF1">
    <property type="entry name" value="BETA-CAROTENE ISOMERASE D27, CHLOROPLASTIC"/>
    <property type="match status" value="1"/>
</dbReference>
<dbReference type="OMA" id="EATNCAG"/>
<dbReference type="PANTHER" id="PTHR33591">
    <property type="entry name" value="BETA-CAROTENE ISOMERASE D27"/>
    <property type="match status" value="1"/>
</dbReference>
<dbReference type="InterPro" id="IPR038938">
    <property type="entry name" value="D27-like"/>
</dbReference>
<dbReference type="AlphaFoldDB" id="W1NFK4"/>
<dbReference type="EMBL" id="KI397523">
    <property type="protein sequence ID" value="ERM93960.1"/>
    <property type="molecule type" value="Genomic_DNA"/>
</dbReference>
<dbReference type="Pfam" id="PF13225">
    <property type="entry name" value="D27-like_C"/>
    <property type="match status" value="1"/>
</dbReference>
<dbReference type="STRING" id="13333.W1NFK4"/>
<feature type="non-terminal residue" evidence="2">
    <location>
        <position position="87"/>
    </location>
</feature>
<sequence>METEVEGRKEKNVVHIKKCRFLETTHCAGMCVNMCKLPSQKFLKDSFGIPVNMVPNFEDMSCEMIFGQQPPAAMDDPALKQPCYKSL</sequence>